<accession>X1HQA1</accession>
<dbReference type="EMBL" id="BARU01021317">
    <property type="protein sequence ID" value="GAH59245.1"/>
    <property type="molecule type" value="Genomic_DNA"/>
</dbReference>
<evidence type="ECO:0000313" key="1">
    <source>
        <dbReference type="EMBL" id="GAH59245.1"/>
    </source>
</evidence>
<sequence length="60" mass="7058">MVLVTQQARFNKEIILEIIKSPFLIVSMLTIIEKVRKVLKIISLKKWFNSSLEDIVQENK</sequence>
<reference evidence="1" key="1">
    <citation type="journal article" date="2014" name="Front. Microbiol.">
        <title>High frequency of phylogenetically diverse reductive dehalogenase-homologous genes in deep subseafloor sedimentary metagenomes.</title>
        <authorList>
            <person name="Kawai M."/>
            <person name="Futagami T."/>
            <person name="Toyoda A."/>
            <person name="Takaki Y."/>
            <person name="Nishi S."/>
            <person name="Hori S."/>
            <person name="Arai W."/>
            <person name="Tsubouchi T."/>
            <person name="Morono Y."/>
            <person name="Uchiyama I."/>
            <person name="Ito T."/>
            <person name="Fujiyama A."/>
            <person name="Inagaki F."/>
            <person name="Takami H."/>
        </authorList>
    </citation>
    <scope>NUCLEOTIDE SEQUENCE</scope>
    <source>
        <strain evidence="1">Expedition CK06-06</strain>
    </source>
</reference>
<proteinExistence type="predicted"/>
<organism evidence="1">
    <name type="scientific">marine sediment metagenome</name>
    <dbReference type="NCBI Taxonomy" id="412755"/>
    <lineage>
        <taxon>unclassified sequences</taxon>
        <taxon>metagenomes</taxon>
        <taxon>ecological metagenomes</taxon>
    </lineage>
</organism>
<gene>
    <name evidence="1" type="ORF">S03H2_34898</name>
</gene>
<dbReference type="AlphaFoldDB" id="X1HQA1"/>
<comment type="caution">
    <text evidence="1">The sequence shown here is derived from an EMBL/GenBank/DDBJ whole genome shotgun (WGS) entry which is preliminary data.</text>
</comment>
<name>X1HQA1_9ZZZZ</name>
<protein>
    <submittedName>
        <fullName evidence="1">Uncharacterized protein</fullName>
    </submittedName>
</protein>